<dbReference type="InterPro" id="IPR001902">
    <property type="entry name" value="SLC26A/SulP_fam"/>
</dbReference>
<keyword evidence="2 5" id="KW-0812">Transmembrane</keyword>
<keyword evidence="8" id="KW-1185">Reference proteome</keyword>
<feature type="transmembrane region" description="Helical" evidence="5">
    <location>
        <begin position="92"/>
        <end position="111"/>
    </location>
</feature>
<dbReference type="EMBL" id="JAVRBK010000001">
    <property type="protein sequence ID" value="KAK5650562.1"/>
    <property type="molecule type" value="Genomic_DNA"/>
</dbReference>
<name>A0AAN7VKZ1_9COLE</name>
<dbReference type="CDD" id="cd07042">
    <property type="entry name" value="STAS_SulP_like_sulfate_transporter"/>
    <property type="match status" value="1"/>
</dbReference>
<gene>
    <name evidence="7" type="ORF">RI129_001591</name>
</gene>
<dbReference type="Gene3D" id="3.30.750.24">
    <property type="entry name" value="STAS domain"/>
    <property type="match status" value="1"/>
</dbReference>
<dbReference type="Pfam" id="PF00916">
    <property type="entry name" value="Sulfate_transp"/>
    <property type="match status" value="1"/>
</dbReference>
<feature type="transmembrane region" description="Helical" evidence="5">
    <location>
        <begin position="268"/>
        <end position="289"/>
    </location>
</feature>
<dbReference type="PROSITE" id="PS50801">
    <property type="entry name" value="STAS"/>
    <property type="match status" value="1"/>
</dbReference>
<dbReference type="SUPFAM" id="SSF52091">
    <property type="entry name" value="SpoIIaa-like"/>
    <property type="match status" value="1"/>
</dbReference>
<sequence length="682" mass="75573">MDNDLQQRVKIDRPLYEQEQLDKDCQYERPSKKHFDCFNCKPIGILHKTIPVLKWLPKYQWRKDLLGDFIAGFTIAIMNIPQGMAYSLLANVPPITGIYTAVFPVLTYFIFGTSKHNSVGTFAVTCLMTGKTVLEYSDPSYFNPGSTASSGEGYSPLQVATATSLTVAFVMIIMYCLRLGIISTLLSDTLVSGFTTAAAFHVFTSQIKDIFGLVIPKQKGYFTVVKTWVSVFEEIKNVNYVALTISITCIIVLVLYNEGVKPKLAKRCAFPVPIELIIVVLGTVLSYYLKLEEVYKLNVVGSIPSGLPEPSLPPLDLIDDIIIDAIVIAIVSYALSLSLALIFAQKYNYEVDANQELLAQGFSNAVGSFFSCIPATASLTRTMILQAVGSKTQLHSVVSCGFLIVALMWLGPLLETLPISVLASLIVVALKGLFLQLGDFIRIWKLSKLDALVWMITFLSVVFVNMDIGLLVGFLLSLTQIIIMGFKPYTCLLGSVPNTDIYLDSRRYKMAIPLNGIKLFHYSGGLSFALRNTFKLELYRLVGIHPQKELRIRRKIAKMKEEDDISIGNLNISKFNNKIEKLKSKTTMDISCLILDFSAVSYIDSSGVTTLKTIGEDFALIGIPVYVAGCDGPVYEMMQRCRLFNEPKSSIRIFPTVHDAVQSAMAVFNLGDLNSISVISKI</sequence>
<keyword evidence="4 5" id="KW-0472">Membrane</keyword>
<dbReference type="GO" id="GO:0016020">
    <property type="term" value="C:membrane"/>
    <property type="evidence" value="ECO:0007669"/>
    <property type="project" value="UniProtKB-SubCell"/>
</dbReference>
<evidence type="ECO:0000313" key="7">
    <source>
        <dbReference type="EMBL" id="KAK5650562.1"/>
    </source>
</evidence>
<feature type="transmembrane region" description="Helical" evidence="5">
    <location>
        <begin position="157"/>
        <end position="177"/>
    </location>
</feature>
<dbReference type="InterPro" id="IPR011547">
    <property type="entry name" value="SLC26A/SulP_dom"/>
</dbReference>
<protein>
    <recommendedName>
        <fullName evidence="6">STAS domain-containing protein</fullName>
    </recommendedName>
</protein>
<dbReference type="GO" id="GO:0055085">
    <property type="term" value="P:transmembrane transport"/>
    <property type="evidence" value="ECO:0007669"/>
    <property type="project" value="InterPro"/>
</dbReference>
<organism evidence="7 8">
    <name type="scientific">Pyrocoelia pectoralis</name>
    <dbReference type="NCBI Taxonomy" id="417401"/>
    <lineage>
        <taxon>Eukaryota</taxon>
        <taxon>Metazoa</taxon>
        <taxon>Ecdysozoa</taxon>
        <taxon>Arthropoda</taxon>
        <taxon>Hexapoda</taxon>
        <taxon>Insecta</taxon>
        <taxon>Pterygota</taxon>
        <taxon>Neoptera</taxon>
        <taxon>Endopterygota</taxon>
        <taxon>Coleoptera</taxon>
        <taxon>Polyphaga</taxon>
        <taxon>Elateriformia</taxon>
        <taxon>Elateroidea</taxon>
        <taxon>Lampyridae</taxon>
        <taxon>Lampyrinae</taxon>
        <taxon>Pyrocoelia</taxon>
    </lineage>
</organism>
<evidence type="ECO:0000259" key="6">
    <source>
        <dbReference type="PROSITE" id="PS50801"/>
    </source>
</evidence>
<feature type="transmembrane region" description="Helical" evidence="5">
    <location>
        <begin position="321"/>
        <end position="344"/>
    </location>
</feature>
<keyword evidence="3 5" id="KW-1133">Transmembrane helix</keyword>
<dbReference type="PANTHER" id="PTHR11814">
    <property type="entry name" value="SULFATE TRANSPORTER"/>
    <property type="match status" value="1"/>
</dbReference>
<dbReference type="Pfam" id="PF01740">
    <property type="entry name" value="STAS"/>
    <property type="match status" value="1"/>
</dbReference>
<feature type="transmembrane region" description="Helical" evidence="5">
    <location>
        <begin position="184"/>
        <end position="203"/>
    </location>
</feature>
<evidence type="ECO:0000313" key="8">
    <source>
        <dbReference type="Proteomes" id="UP001329430"/>
    </source>
</evidence>
<comment type="caution">
    <text evidence="7">The sequence shown here is derived from an EMBL/GenBank/DDBJ whole genome shotgun (WGS) entry which is preliminary data.</text>
</comment>
<dbReference type="Proteomes" id="UP001329430">
    <property type="component" value="Chromosome 1"/>
</dbReference>
<feature type="transmembrane region" description="Helical" evidence="5">
    <location>
        <begin position="417"/>
        <end position="440"/>
    </location>
</feature>
<reference evidence="7 8" key="1">
    <citation type="journal article" date="2024" name="Insects">
        <title>An Improved Chromosome-Level Genome Assembly of the Firefly Pyrocoelia pectoralis.</title>
        <authorList>
            <person name="Fu X."/>
            <person name="Meyer-Rochow V.B."/>
            <person name="Ballantyne L."/>
            <person name="Zhu X."/>
        </authorList>
    </citation>
    <scope>NUCLEOTIDE SEQUENCE [LARGE SCALE GENOMIC DNA]</scope>
    <source>
        <strain evidence="7">XCY_ONT2</strain>
    </source>
</reference>
<feature type="transmembrane region" description="Helical" evidence="5">
    <location>
        <begin position="452"/>
        <end position="476"/>
    </location>
</feature>
<proteinExistence type="predicted"/>
<evidence type="ECO:0000256" key="4">
    <source>
        <dbReference type="ARBA" id="ARBA00023136"/>
    </source>
</evidence>
<dbReference type="InterPro" id="IPR036513">
    <property type="entry name" value="STAS_dom_sf"/>
</dbReference>
<evidence type="ECO:0000256" key="3">
    <source>
        <dbReference type="ARBA" id="ARBA00022989"/>
    </source>
</evidence>
<dbReference type="InterPro" id="IPR002645">
    <property type="entry name" value="STAS_dom"/>
</dbReference>
<comment type="subcellular location">
    <subcellularLocation>
        <location evidence="1">Membrane</location>
        <topology evidence="1">Multi-pass membrane protein</topology>
    </subcellularLocation>
</comment>
<feature type="transmembrane region" description="Helical" evidence="5">
    <location>
        <begin position="394"/>
        <end position="411"/>
    </location>
</feature>
<evidence type="ECO:0000256" key="1">
    <source>
        <dbReference type="ARBA" id="ARBA00004141"/>
    </source>
</evidence>
<dbReference type="NCBIfam" id="TIGR00815">
    <property type="entry name" value="sulP"/>
    <property type="match status" value="1"/>
</dbReference>
<accession>A0AAN7VKZ1</accession>
<evidence type="ECO:0000256" key="5">
    <source>
        <dbReference type="SAM" id="Phobius"/>
    </source>
</evidence>
<evidence type="ECO:0000256" key="2">
    <source>
        <dbReference type="ARBA" id="ARBA00022692"/>
    </source>
</evidence>
<feature type="transmembrane region" description="Helical" evidence="5">
    <location>
        <begin position="238"/>
        <end position="256"/>
    </location>
</feature>
<dbReference type="AlphaFoldDB" id="A0AAN7VKZ1"/>
<feature type="domain" description="STAS" evidence="6">
    <location>
        <begin position="507"/>
        <end position="664"/>
    </location>
</feature>